<proteinExistence type="predicted"/>
<name>A0ABX1WUE6_9BACT</name>
<feature type="transmembrane region" description="Helical" evidence="1">
    <location>
        <begin position="104"/>
        <end position="124"/>
    </location>
</feature>
<evidence type="ECO:0000313" key="3">
    <source>
        <dbReference type="Proteomes" id="UP000732105"/>
    </source>
</evidence>
<reference evidence="2 3" key="1">
    <citation type="submission" date="2018-12" db="EMBL/GenBank/DDBJ databases">
        <title>Marinifilum JC070 sp. nov., a marine bacterium isolated from Yongle Blue Hole in the South China Sea.</title>
        <authorList>
            <person name="Fu T."/>
        </authorList>
    </citation>
    <scope>NUCLEOTIDE SEQUENCE [LARGE SCALE GENOMIC DNA]</scope>
    <source>
        <strain evidence="2 3">JC070</strain>
    </source>
</reference>
<sequence length="170" mass="19300">MEFVQHSINWAKGETTEAIITAIFGLLIVICSLAFWKFGNTPNGKALIIPLLIVGIIPLFFGISGAISNNNRIEAYQQAWQENPQKFMQDEKLRVERFDQIFKYTYPMAITLSIGGAILFFLLGSPNWKAISLAMMTMGLMAYFIDHFAAERAEIYLKQIKESIEMFSCL</sequence>
<feature type="transmembrane region" description="Helical" evidence="1">
    <location>
        <begin position="130"/>
        <end position="149"/>
    </location>
</feature>
<organism evidence="2 3">
    <name type="scientific">Marinifilum caeruleilacunae</name>
    <dbReference type="NCBI Taxonomy" id="2499076"/>
    <lineage>
        <taxon>Bacteria</taxon>
        <taxon>Pseudomonadati</taxon>
        <taxon>Bacteroidota</taxon>
        <taxon>Bacteroidia</taxon>
        <taxon>Marinilabiliales</taxon>
        <taxon>Marinifilaceae</taxon>
    </lineage>
</organism>
<keyword evidence="3" id="KW-1185">Reference proteome</keyword>
<dbReference type="Proteomes" id="UP000732105">
    <property type="component" value="Unassembled WGS sequence"/>
</dbReference>
<dbReference type="RefSeq" id="WP_171594922.1">
    <property type="nucleotide sequence ID" value="NZ_RZNH01000009.1"/>
</dbReference>
<feature type="transmembrane region" description="Helical" evidence="1">
    <location>
        <begin position="18"/>
        <end position="36"/>
    </location>
</feature>
<protein>
    <submittedName>
        <fullName evidence="2">Uncharacterized protein</fullName>
    </submittedName>
</protein>
<gene>
    <name evidence="2" type="ORF">ELS83_07435</name>
</gene>
<evidence type="ECO:0000256" key="1">
    <source>
        <dbReference type="SAM" id="Phobius"/>
    </source>
</evidence>
<keyword evidence="1" id="KW-0812">Transmembrane</keyword>
<keyword evidence="1" id="KW-1133">Transmembrane helix</keyword>
<comment type="caution">
    <text evidence="2">The sequence shown here is derived from an EMBL/GenBank/DDBJ whole genome shotgun (WGS) entry which is preliminary data.</text>
</comment>
<dbReference type="EMBL" id="RZNH01000009">
    <property type="protein sequence ID" value="NOU59647.1"/>
    <property type="molecule type" value="Genomic_DNA"/>
</dbReference>
<feature type="transmembrane region" description="Helical" evidence="1">
    <location>
        <begin position="48"/>
        <end position="67"/>
    </location>
</feature>
<evidence type="ECO:0000313" key="2">
    <source>
        <dbReference type="EMBL" id="NOU59647.1"/>
    </source>
</evidence>
<accession>A0ABX1WUE6</accession>
<keyword evidence="1" id="KW-0472">Membrane</keyword>